<dbReference type="STRING" id="364032.SAMN05443662_0573"/>
<keyword evidence="3" id="KW-1185">Reference proteome</keyword>
<sequence>MKKLTLKALFAAAFALAAANAQAGASVYDQCLQDGEKLIEAAKKEGRKAYENVEQATTLEQCKAELTKMEEAAMKRAGVDPKANTKNPYVYMTGEERVKWSKLWEAVDAKQGRGVRYLQNAWYGGDPGKRLDEMEKTGKIPENWR</sequence>
<organism evidence="2 3">
    <name type="scientific">Sulfurivirga caldicuralii</name>
    <dbReference type="NCBI Taxonomy" id="364032"/>
    <lineage>
        <taxon>Bacteria</taxon>
        <taxon>Pseudomonadati</taxon>
        <taxon>Pseudomonadota</taxon>
        <taxon>Gammaproteobacteria</taxon>
        <taxon>Thiotrichales</taxon>
        <taxon>Piscirickettsiaceae</taxon>
        <taxon>Sulfurivirga</taxon>
    </lineage>
</organism>
<feature type="chain" id="PRO_5012003297" evidence="1">
    <location>
        <begin position="24"/>
        <end position="145"/>
    </location>
</feature>
<keyword evidence="1" id="KW-0732">Signal</keyword>
<feature type="signal peptide" evidence="1">
    <location>
        <begin position="1"/>
        <end position="23"/>
    </location>
</feature>
<reference evidence="2 3" key="1">
    <citation type="submission" date="2016-11" db="EMBL/GenBank/DDBJ databases">
        <authorList>
            <person name="Jaros S."/>
            <person name="Januszkiewicz K."/>
            <person name="Wedrychowicz H."/>
        </authorList>
    </citation>
    <scope>NUCLEOTIDE SEQUENCE [LARGE SCALE GENOMIC DNA]</scope>
    <source>
        <strain evidence="2 3">DSM 17737</strain>
    </source>
</reference>
<gene>
    <name evidence="2" type="ORF">SAMN05443662_0573</name>
</gene>
<protein>
    <submittedName>
        <fullName evidence="2">Uncharacterized protein</fullName>
    </submittedName>
</protein>
<evidence type="ECO:0000256" key="1">
    <source>
        <dbReference type="SAM" id="SignalP"/>
    </source>
</evidence>
<accession>A0A1N6E3T5</accession>
<dbReference type="Proteomes" id="UP000198461">
    <property type="component" value="Unassembled WGS sequence"/>
</dbReference>
<dbReference type="EMBL" id="FSRE01000001">
    <property type="protein sequence ID" value="SIN77651.1"/>
    <property type="molecule type" value="Genomic_DNA"/>
</dbReference>
<dbReference type="AlphaFoldDB" id="A0A1N6E3T5"/>
<evidence type="ECO:0000313" key="3">
    <source>
        <dbReference type="Proteomes" id="UP000198461"/>
    </source>
</evidence>
<name>A0A1N6E3T5_9GAMM</name>
<proteinExistence type="predicted"/>
<evidence type="ECO:0000313" key="2">
    <source>
        <dbReference type="EMBL" id="SIN77651.1"/>
    </source>
</evidence>
<dbReference type="RefSeq" id="WP_074200866.1">
    <property type="nucleotide sequence ID" value="NZ_FSRE01000001.1"/>
</dbReference>